<dbReference type="EMBL" id="ML179100">
    <property type="protein sequence ID" value="THV00687.1"/>
    <property type="molecule type" value="Genomic_DNA"/>
</dbReference>
<feature type="compositionally biased region" description="Polar residues" evidence="1">
    <location>
        <begin position="1"/>
        <end position="16"/>
    </location>
</feature>
<evidence type="ECO:0000256" key="1">
    <source>
        <dbReference type="SAM" id="MobiDB-lite"/>
    </source>
</evidence>
<accession>A0A4S8MDR7</accession>
<sequence>MAESPASSLTQSSSGPVRSEPSRASASGAPYQKDKQKRRGKCQAKNPPKAQRDRDANKTIDTWHPDSRYTSGQRPKVETIVPDPAVIIGPETRERQDLYLSEWARLRQPWLQRCRDPHTQQKPLTVALWRRILGLSSSGHWKGGTPQNPHEEELKQATELVQSSFARYAPNMPPFSTSPPPIPGLQEAKEFMRELTLINFRYQLLHVDELVDTSRPQASSILTHAELSVALTNHRRSRIMLIENMFEGCTDLFTLTSLTSNFGFAADRWSDRVGPLLSFWRLMSSWPGTKADIWDRGKDPNLPQMVGPGEEWERVIVRFYVQTHFNAVGYAPVLPRKI</sequence>
<evidence type="ECO:0000313" key="3">
    <source>
        <dbReference type="Proteomes" id="UP000297245"/>
    </source>
</evidence>
<proteinExistence type="predicted"/>
<feature type="compositionally biased region" description="Basic and acidic residues" evidence="1">
    <location>
        <begin position="50"/>
        <end position="67"/>
    </location>
</feature>
<protein>
    <submittedName>
        <fullName evidence="2">Uncharacterized protein</fullName>
    </submittedName>
</protein>
<feature type="region of interest" description="Disordered" evidence="1">
    <location>
        <begin position="1"/>
        <end position="73"/>
    </location>
</feature>
<reference evidence="2 3" key="1">
    <citation type="journal article" date="2019" name="Nat. Ecol. Evol.">
        <title>Megaphylogeny resolves global patterns of mushroom evolution.</title>
        <authorList>
            <person name="Varga T."/>
            <person name="Krizsan K."/>
            <person name="Foldi C."/>
            <person name="Dima B."/>
            <person name="Sanchez-Garcia M."/>
            <person name="Sanchez-Ramirez S."/>
            <person name="Szollosi G.J."/>
            <person name="Szarkandi J.G."/>
            <person name="Papp V."/>
            <person name="Albert L."/>
            <person name="Andreopoulos W."/>
            <person name="Angelini C."/>
            <person name="Antonin V."/>
            <person name="Barry K.W."/>
            <person name="Bougher N.L."/>
            <person name="Buchanan P."/>
            <person name="Buyck B."/>
            <person name="Bense V."/>
            <person name="Catcheside P."/>
            <person name="Chovatia M."/>
            <person name="Cooper J."/>
            <person name="Damon W."/>
            <person name="Desjardin D."/>
            <person name="Finy P."/>
            <person name="Geml J."/>
            <person name="Haridas S."/>
            <person name="Hughes K."/>
            <person name="Justo A."/>
            <person name="Karasinski D."/>
            <person name="Kautmanova I."/>
            <person name="Kiss B."/>
            <person name="Kocsube S."/>
            <person name="Kotiranta H."/>
            <person name="LaButti K.M."/>
            <person name="Lechner B.E."/>
            <person name="Liimatainen K."/>
            <person name="Lipzen A."/>
            <person name="Lukacs Z."/>
            <person name="Mihaltcheva S."/>
            <person name="Morgado L.N."/>
            <person name="Niskanen T."/>
            <person name="Noordeloos M.E."/>
            <person name="Ohm R.A."/>
            <person name="Ortiz-Santana B."/>
            <person name="Ovrebo C."/>
            <person name="Racz N."/>
            <person name="Riley R."/>
            <person name="Savchenko A."/>
            <person name="Shiryaev A."/>
            <person name="Soop K."/>
            <person name="Spirin V."/>
            <person name="Szebenyi C."/>
            <person name="Tomsovsky M."/>
            <person name="Tulloss R.E."/>
            <person name="Uehling J."/>
            <person name="Grigoriev I.V."/>
            <person name="Vagvolgyi C."/>
            <person name="Papp T."/>
            <person name="Martin F.M."/>
            <person name="Miettinen O."/>
            <person name="Hibbett D.S."/>
            <person name="Nagy L.G."/>
        </authorList>
    </citation>
    <scope>NUCLEOTIDE SEQUENCE [LARGE SCALE GENOMIC DNA]</scope>
    <source>
        <strain evidence="2 3">CBS 962.96</strain>
    </source>
</reference>
<dbReference type="Proteomes" id="UP000297245">
    <property type="component" value="Unassembled WGS sequence"/>
</dbReference>
<dbReference type="AlphaFoldDB" id="A0A4S8MDR7"/>
<evidence type="ECO:0000313" key="2">
    <source>
        <dbReference type="EMBL" id="THV00687.1"/>
    </source>
</evidence>
<keyword evidence="3" id="KW-1185">Reference proteome</keyword>
<organism evidence="2 3">
    <name type="scientific">Dendrothele bispora (strain CBS 962.96)</name>
    <dbReference type="NCBI Taxonomy" id="1314807"/>
    <lineage>
        <taxon>Eukaryota</taxon>
        <taxon>Fungi</taxon>
        <taxon>Dikarya</taxon>
        <taxon>Basidiomycota</taxon>
        <taxon>Agaricomycotina</taxon>
        <taxon>Agaricomycetes</taxon>
        <taxon>Agaricomycetidae</taxon>
        <taxon>Agaricales</taxon>
        <taxon>Agaricales incertae sedis</taxon>
        <taxon>Dendrothele</taxon>
    </lineage>
</organism>
<dbReference type="OrthoDB" id="2634326at2759"/>
<gene>
    <name evidence="2" type="ORF">K435DRAFT_854465</name>
</gene>
<name>A0A4S8MDR7_DENBC</name>